<dbReference type="PRINTS" id="PR00385">
    <property type="entry name" value="P450"/>
</dbReference>
<evidence type="ECO:0000256" key="5">
    <source>
        <dbReference type="ARBA" id="ARBA00022617"/>
    </source>
</evidence>
<name>B4HRR5_DROSE</name>
<keyword evidence="12" id="KW-0472">Membrane</keyword>
<dbReference type="SUPFAM" id="SSF48264">
    <property type="entry name" value="Cytochrome P450"/>
    <property type="match status" value="2"/>
</dbReference>
<dbReference type="PROSITE" id="PS00086">
    <property type="entry name" value="CYTOCHROME_P450"/>
    <property type="match status" value="2"/>
</dbReference>
<dbReference type="InterPro" id="IPR001128">
    <property type="entry name" value="Cyt_P450"/>
</dbReference>
<dbReference type="EMBL" id="CH480816">
    <property type="protein sequence ID" value="EDW47929.1"/>
    <property type="molecule type" value="Genomic_DNA"/>
</dbReference>
<reference evidence="15 16" key="1">
    <citation type="journal article" date="2007" name="Nature">
        <title>Evolution of genes and genomes on the Drosophila phylogeny.</title>
        <authorList>
            <consortium name="Drosophila 12 Genomes Consortium"/>
            <person name="Clark A.G."/>
            <person name="Eisen M.B."/>
            <person name="Smith D.R."/>
            <person name="Bergman C.M."/>
            <person name="Oliver B."/>
            <person name="Markow T.A."/>
            <person name="Kaufman T.C."/>
            <person name="Kellis M."/>
            <person name="Gelbart W."/>
            <person name="Iyer V.N."/>
            <person name="Pollard D.A."/>
            <person name="Sackton T.B."/>
            <person name="Larracuente A.M."/>
            <person name="Singh N.D."/>
            <person name="Abad J.P."/>
            <person name="Abt D.N."/>
            <person name="Adryan B."/>
            <person name="Aguade M."/>
            <person name="Akashi H."/>
            <person name="Anderson W.W."/>
            <person name="Aquadro C.F."/>
            <person name="Ardell D.H."/>
            <person name="Arguello R."/>
            <person name="Artieri C.G."/>
            <person name="Barbash D.A."/>
            <person name="Barker D."/>
            <person name="Barsanti P."/>
            <person name="Batterham P."/>
            <person name="Batzoglou S."/>
            <person name="Begun D."/>
            <person name="Bhutkar A."/>
            <person name="Blanco E."/>
            <person name="Bosak S.A."/>
            <person name="Bradley R.K."/>
            <person name="Brand A.D."/>
            <person name="Brent M.R."/>
            <person name="Brooks A.N."/>
            <person name="Brown R.H."/>
            <person name="Butlin R.K."/>
            <person name="Caggese C."/>
            <person name="Calvi B.R."/>
            <person name="Bernardo de Carvalho A."/>
            <person name="Caspi A."/>
            <person name="Castrezana S."/>
            <person name="Celniker S.E."/>
            <person name="Chang J.L."/>
            <person name="Chapple C."/>
            <person name="Chatterji S."/>
            <person name="Chinwalla A."/>
            <person name="Civetta A."/>
            <person name="Clifton S.W."/>
            <person name="Comeron J.M."/>
            <person name="Costello J.C."/>
            <person name="Coyne J.A."/>
            <person name="Daub J."/>
            <person name="David R.G."/>
            <person name="Delcher A.L."/>
            <person name="Delehaunty K."/>
            <person name="Do C.B."/>
            <person name="Ebling H."/>
            <person name="Edwards K."/>
            <person name="Eickbush T."/>
            <person name="Evans J.D."/>
            <person name="Filipski A."/>
            <person name="Findeiss S."/>
            <person name="Freyhult E."/>
            <person name="Fulton L."/>
            <person name="Fulton R."/>
            <person name="Garcia A.C."/>
            <person name="Gardiner A."/>
            <person name="Garfield D.A."/>
            <person name="Garvin B.E."/>
            <person name="Gibson G."/>
            <person name="Gilbert D."/>
            <person name="Gnerre S."/>
            <person name="Godfrey J."/>
            <person name="Good R."/>
            <person name="Gotea V."/>
            <person name="Gravely B."/>
            <person name="Greenberg A.J."/>
            <person name="Griffiths-Jones S."/>
            <person name="Gross S."/>
            <person name="Guigo R."/>
            <person name="Gustafson E.A."/>
            <person name="Haerty W."/>
            <person name="Hahn M.W."/>
            <person name="Halligan D.L."/>
            <person name="Halpern A.L."/>
            <person name="Halter G.M."/>
            <person name="Han M.V."/>
            <person name="Heger A."/>
            <person name="Hillier L."/>
            <person name="Hinrichs A.S."/>
            <person name="Holmes I."/>
            <person name="Hoskins R.A."/>
            <person name="Hubisz M.J."/>
            <person name="Hultmark D."/>
            <person name="Huntley M.A."/>
            <person name="Jaffe D.B."/>
            <person name="Jagadeeshan S."/>
            <person name="Jeck W.R."/>
            <person name="Johnson J."/>
            <person name="Jones C.D."/>
            <person name="Jordan W.C."/>
            <person name="Karpen G.H."/>
            <person name="Kataoka E."/>
            <person name="Keightley P.D."/>
            <person name="Kheradpour P."/>
            <person name="Kirkness E.F."/>
            <person name="Koerich L.B."/>
            <person name="Kristiansen K."/>
            <person name="Kudrna D."/>
            <person name="Kulathinal R.J."/>
            <person name="Kumar S."/>
            <person name="Kwok R."/>
            <person name="Lander E."/>
            <person name="Langley C.H."/>
            <person name="Lapoint R."/>
            <person name="Lazzaro B.P."/>
            <person name="Lee S.J."/>
            <person name="Levesque L."/>
            <person name="Li R."/>
            <person name="Lin C.F."/>
            <person name="Lin M.F."/>
            <person name="Lindblad-Toh K."/>
            <person name="Llopart A."/>
            <person name="Long M."/>
            <person name="Low L."/>
            <person name="Lozovsky E."/>
            <person name="Lu J."/>
            <person name="Luo M."/>
            <person name="Machado C.A."/>
            <person name="Makalowski W."/>
            <person name="Marzo M."/>
            <person name="Matsuda M."/>
            <person name="Matzkin L."/>
            <person name="McAllister B."/>
            <person name="McBride C.S."/>
            <person name="McKernan B."/>
            <person name="McKernan K."/>
            <person name="Mendez-Lago M."/>
            <person name="Minx P."/>
            <person name="Mollenhauer M.U."/>
            <person name="Montooth K."/>
            <person name="Mount S.M."/>
            <person name="Mu X."/>
            <person name="Myers E."/>
            <person name="Negre B."/>
            <person name="Newfeld S."/>
            <person name="Nielsen R."/>
            <person name="Noor M.A."/>
            <person name="O'Grady P."/>
            <person name="Pachter L."/>
            <person name="Papaceit M."/>
            <person name="Parisi M.J."/>
            <person name="Parisi M."/>
            <person name="Parts L."/>
            <person name="Pedersen J.S."/>
            <person name="Pesole G."/>
            <person name="Phillippy A.M."/>
            <person name="Ponting C.P."/>
            <person name="Pop M."/>
            <person name="Porcelli D."/>
            <person name="Powell J.R."/>
            <person name="Prohaska S."/>
            <person name="Pruitt K."/>
            <person name="Puig M."/>
            <person name="Quesneville H."/>
            <person name="Ram K.R."/>
            <person name="Rand D."/>
            <person name="Rasmussen M.D."/>
            <person name="Reed L.K."/>
            <person name="Reenan R."/>
            <person name="Reily A."/>
            <person name="Remington K.A."/>
            <person name="Rieger T.T."/>
            <person name="Ritchie M.G."/>
            <person name="Robin C."/>
            <person name="Rogers Y.H."/>
            <person name="Rohde C."/>
            <person name="Rozas J."/>
            <person name="Rubenfield M.J."/>
            <person name="Ruiz A."/>
            <person name="Russo S."/>
            <person name="Salzberg S.L."/>
            <person name="Sanchez-Gracia A."/>
            <person name="Saranga D.J."/>
            <person name="Sato H."/>
            <person name="Schaeffer S.W."/>
            <person name="Schatz M.C."/>
            <person name="Schlenke T."/>
            <person name="Schwartz R."/>
            <person name="Segarra C."/>
            <person name="Singh R.S."/>
            <person name="Sirot L."/>
            <person name="Sirota M."/>
            <person name="Sisneros N.B."/>
            <person name="Smith C.D."/>
            <person name="Smith T.F."/>
            <person name="Spieth J."/>
            <person name="Stage D.E."/>
            <person name="Stark A."/>
            <person name="Stephan W."/>
            <person name="Strausberg R.L."/>
            <person name="Strempel S."/>
            <person name="Sturgill D."/>
            <person name="Sutton G."/>
            <person name="Sutton G.G."/>
            <person name="Tao W."/>
            <person name="Teichmann S."/>
            <person name="Tobari Y.N."/>
            <person name="Tomimura Y."/>
            <person name="Tsolas J.M."/>
            <person name="Valente V.L."/>
            <person name="Venter E."/>
            <person name="Venter J.C."/>
            <person name="Vicario S."/>
            <person name="Vieira F.G."/>
            <person name="Vilella A.J."/>
            <person name="Villasante A."/>
            <person name="Walenz B."/>
            <person name="Wang J."/>
            <person name="Wasserman M."/>
            <person name="Watts T."/>
            <person name="Wilson D."/>
            <person name="Wilson R.K."/>
            <person name="Wing R.A."/>
            <person name="Wolfner M.F."/>
            <person name="Wong A."/>
            <person name="Wong G.K."/>
            <person name="Wu C.I."/>
            <person name="Wu G."/>
            <person name="Yamamoto D."/>
            <person name="Yang H.P."/>
            <person name="Yang S.P."/>
            <person name="Yorke J.A."/>
            <person name="Yoshida K."/>
            <person name="Zdobnov E."/>
            <person name="Zhang P."/>
            <person name="Zhang Y."/>
            <person name="Zimin A.V."/>
            <person name="Baldwin J."/>
            <person name="Abdouelleil A."/>
            <person name="Abdulkadir J."/>
            <person name="Abebe A."/>
            <person name="Abera B."/>
            <person name="Abreu J."/>
            <person name="Acer S.C."/>
            <person name="Aftuck L."/>
            <person name="Alexander A."/>
            <person name="An P."/>
            <person name="Anderson E."/>
            <person name="Anderson S."/>
            <person name="Arachi H."/>
            <person name="Azer M."/>
            <person name="Bachantsang P."/>
            <person name="Barry A."/>
            <person name="Bayul T."/>
            <person name="Berlin A."/>
            <person name="Bessette D."/>
            <person name="Bloom T."/>
            <person name="Blye J."/>
            <person name="Boguslavskiy L."/>
            <person name="Bonnet C."/>
            <person name="Boukhgalter B."/>
            <person name="Bourzgui I."/>
            <person name="Brown A."/>
            <person name="Cahill P."/>
            <person name="Channer S."/>
            <person name="Cheshatsang Y."/>
            <person name="Chuda L."/>
            <person name="Citroen M."/>
            <person name="Collymore A."/>
            <person name="Cooke P."/>
            <person name="Costello M."/>
            <person name="D'Aco K."/>
            <person name="Daza R."/>
            <person name="De Haan G."/>
            <person name="DeGray S."/>
            <person name="DeMaso C."/>
            <person name="Dhargay N."/>
            <person name="Dooley K."/>
            <person name="Dooley E."/>
            <person name="Doricent M."/>
            <person name="Dorje P."/>
            <person name="Dorjee K."/>
            <person name="Dupes A."/>
            <person name="Elong R."/>
            <person name="Falk J."/>
            <person name="Farina A."/>
            <person name="Faro S."/>
            <person name="Ferguson D."/>
            <person name="Fisher S."/>
            <person name="Foley C.D."/>
            <person name="Franke A."/>
            <person name="Friedrich D."/>
            <person name="Gadbois L."/>
            <person name="Gearin G."/>
            <person name="Gearin C.R."/>
            <person name="Giannoukos G."/>
            <person name="Goode T."/>
            <person name="Graham J."/>
            <person name="Grandbois E."/>
            <person name="Grewal S."/>
            <person name="Gyaltsen K."/>
            <person name="Hafez N."/>
            <person name="Hagos B."/>
            <person name="Hall J."/>
            <person name="Henson C."/>
            <person name="Hollinger A."/>
            <person name="Honan T."/>
            <person name="Huard M.D."/>
            <person name="Hughes L."/>
            <person name="Hurhula B."/>
            <person name="Husby M.E."/>
            <person name="Kamat A."/>
            <person name="Kanga B."/>
            <person name="Kashin S."/>
            <person name="Khazanovich D."/>
            <person name="Kisner P."/>
            <person name="Lance K."/>
            <person name="Lara M."/>
            <person name="Lee W."/>
            <person name="Lennon N."/>
            <person name="Letendre F."/>
            <person name="LeVine R."/>
            <person name="Lipovsky A."/>
            <person name="Liu X."/>
            <person name="Liu J."/>
            <person name="Liu S."/>
            <person name="Lokyitsang T."/>
            <person name="Lokyitsang Y."/>
            <person name="Lubonja R."/>
            <person name="Lui A."/>
            <person name="MacDonald P."/>
            <person name="Magnisalis V."/>
            <person name="Maru K."/>
            <person name="Matthews C."/>
            <person name="McCusker W."/>
            <person name="McDonough S."/>
            <person name="Mehta T."/>
            <person name="Meldrim J."/>
            <person name="Meneus L."/>
            <person name="Mihai O."/>
            <person name="Mihalev A."/>
            <person name="Mihova T."/>
            <person name="Mittelman R."/>
            <person name="Mlenga V."/>
            <person name="Montmayeur A."/>
            <person name="Mulrain L."/>
            <person name="Navidi A."/>
            <person name="Naylor J."/>
            <person name="Negash T."/>
            <person name="Nguyen T."/>
            <person name="Nguyen N."/>
            <person name="Nicol R."/>
            <person name="Norbu C."/>
            <person name="Norbu N."/>
            <person name="Novod N."/>
            <person name="O'Neill B."/>
            <person name="Osman S."/>
            <person name="Markiewicz E."/>
            <person name="Oyono O.L."/>
            <person name="Patti C."/>
            <person name="Phunkhang P."/>
            <person name="Pierre F."/>
            <person name="Priest M."/>
            <person name="Raghuraman S."/>
            <person name="Rege F."/>
            <person name="Reyes R."/>
            <person name="Rise C."/>
            <person name="Rogov P."/>
            <person name="Ross K."/>
            <person name="Ryan E."/>
            <person name="Settipalli S."/>
            <person name="Shea T."/>
            <person name="Sherpa N."/>
            <person name="Shi L."/>
            <person name="Shih D."/>
            <person name="Sparrow T."/>
            <person name="Spaulding J."/>
            <person name="Stalker J."/>
            <person name="Stange-Thomann N."/>
            <person name="Stavropoulos S."/>
            <person name="Stone C."/>
            <person name="Strader C."/>
            <person name="Tesfaye S."/>
            <person name="Thomson T."/>
            <person name="Thoulutsang Y."/>
            <person name="Thoulutsang D."/>
            <person name="Topham K."/>
            <person name="Topping I."/>
            <person name="Tsamla T."/>
            <person name="Vassiliev H."/>
            <person name="Vo A."/>
            <person name="Wangchuk T."/>
            <person name="Wangdi T."/>
            <person name="Weiand M."/>
            <person name="Wilkinson J."/>
            <person name="Wilson A."/>
            <person name="Yadav S."/>
            <person name="Young G."/>
            <person name="Yu Q."/>
            <person name="Zembek L."/>
            <person name="Zhong D."/>
            <person name="Zimmer A."/>
            <person name="Zwirko Z."/>
            <person name="Jaffe D.B."/>
            <person name="Alvarez P."/>
            <person name="Brockman W."/>
            <person name="Butler J."/>
            <person name="Chin C."/>
            <person name="Gnerre S."/>
            <person name="Grabherr M."/>
            <person name="Kleber M."/>
            <person name="Mauceli E."/>
            <person name="MacCallum I."/>
        </authorList>
    </citation>
    <scope>NUCLEOTIDE SEQUENCE [LARGE SCALE GENOMIC DNA]</scope>
    <source>
        <strain evidence="16">Rob3c / Tucson 14021-0248.25</strain>
    </source>
</reference>
<evidence type="ECO:0000256" key="14">
    <source>
        <dbReference type="RuleBase" id="RU000461"/>
    </source>
</evidence>
<evidence type="ECO:0000256" key="2">
    <source>
        <dbReference type="ARBA" id="ARBA00004174"/>
    </source>
</evidence>
<proteinExistence type="inferred from homology"/>
<comment type="similarity">
    <text evidence="4 14">Belongs to the cytochrome P450 family.</text>
</comment>
<gene>
    <name evidence="15" type="primary">Dsec\GM21581</name>
    <name evidence="15" type="ORF">Dsec_GM21581</name>
</gene>
<dbReference type="GO" id="GO:0016705">
    <property type="term" value="F:oxidoreductase activity, acting on paired donors, with incorporation or reduction of molecular oxygen"/>
    <property type="evidence" value="ECO:0007669"/>
    <property type="project" value="InterPro"/>
</dbReference>
<keyword evidence="5 13" id="KW-0349">Heme</keyword>
<keyword evidence="7" id="KW-0256">Endoplasmic reticulum</keyword>
<dbReference type="InterPro" id="IPR017972">
    <property type="entry name" value="Cyt_P450_CS"/>
</dbReference>
<keyword evidence="9 14" id="KW-0560">Oxidoreductase</keyword>
<feature type="non-terminal residue" evidence="15">
    <location>
        <position position="1"/>
    </location>
</feature>
<dbReference type="Pfam" id="PF00067">
    <property type="entry name" value="p450"/>
    <property type="match status" value="2"/>
</dbReference>
<dbReference type="Proteomes" id="UP000001292">
    <property type="component" value="Unassembled WGS sequence"/>
</dbReference>
<dbReference type="InterPro" id="IPR050476">
    <property type="entry name" value="Insect_CytP450_Detox"/>
</dbReference>
<protein>
    <submittedName>
        <fullName evidence="15">GM21581</fullName>
    </submittedName>
</protein>
<dbReference type="PhylomeDB" id="B4HRR5"/>
<keyword evidence="16" id="KW-1185">Reference proteome</keyword>
<comment type="cofactor">
    <cofactor evidence="1 13">
        <name>heme</name>
        <dbReference type="ChEBI" id="CHEBI:30413"/>
    </cofactor>
</comment>
<evidence type="ECO:0000256" key="12">
    <source>
        <dbReference type="ARBA" id="ARBA00023136"/>
    </source>
</evidence>
<evidence type="ECO:0000256" key="8">
    <source>
        <dbReference type="ARBA" id="ARBA00022848"/>
    </source>
</evidence>
<dbReference type="AlphaFoldDB" id="B4HRR5"/>
<dbReference type="CDD" id="cd11056">
    <property type="entry name" value="CYP6-like"/>
    <property type="match status" value="1"/>
</dbReference>
<dbReference type="GO" id="GO:0020037">
    <property type="term" value="F:heme binding"/>
    <property type="evidence" value="ECO:0007669"/>
    <property type="project" value="InterPro"/>
</dbReference>
<dbReference type="HOGENOM" id="CLU_740965_0_0_1"/>
<evidence type="ECO:0000256" key="10">
    <source>
        <dbReference type="ARBA" id="ARBA00023004"/>
    </source>
</evidence>
<comment type="subcellular location">
    <subcellularLocation>
        <location evidence="3">Endoplasmic reticulum membrane</location>
        <topology evidence="3">Peripheral membrane protein</topology>
    </subcellularLocation>
    <subcellularLocation>
        <location evidence="2">Microsome membrane</location>
        <topology evidence="2">Peripheral membrane protein</topology>
    </subcellularLocation>
</comment>
<evidence type="ECO:0000313" key="15">
    <source>
        <dbReference type="EMBL" id="EDW47929.1"/>
    </source>
</evidence>
<dbReference type="OMA" id="GSHNCIG"/>
<dbReference type="GO" id="GO:0005506">
    <property type="term" value="F:iron ion binding"/>
    <property type="evidence" value="ECO:0007669"/>
    <property type="project" value="InterPro"/>
</dbReference>
<dbReference type="GO" id="GO:0004497">
    <property type="term" value="F:monooxygenase activity"/>
    <property type="evidence" value="ECO:0007669"/>
    <property type="project" value="UniProtKB-KW"/>
</dbReference>
<accession>B4HRR5</accession>
<evidence type="ECO:0000256" key="6">
    <source>
        <dbReference type="ARBA" id="ARBA00022723"/>
    </source>
</evidence>
<keyword evidence="6 13" id="KW-0479">Metal-binding</keyword>
<feature type="binding site" description="axial binding residue" evidence="13">
    <location>
        <position position="181"/>
    </location>
    <ligand>
        <name>heme</name>
        <dbReference type="ChEBI" id="CHEBI:30413"/>
    </ligand>
    <ligandPart>
        <name>Fe</name>
        <dbReference type="ChEBI" id="CHEBI:18248"/>
    </ligandPart>
</feature>
<dbReference type="PANTHER" id="PTHR24292:SF100">
    <property type="entry name" value="CYTOCHROME P450 6A16, ISOFORM B-RELATED"/>
    <property type="match status" value="1"/>
</dbReference>
<dbReference type="STRING" id="7238.B4HRR5"/>
<evidence type="ECO:0000256" key="9">
    <source>
        <dbReference type="ARBA" id="ARBA00023002"/>
    </source>
</evidence>
<keyword evidence="11 14" id="KW-0503">Monooxygenase</keyword>
<dbReference type="GO" id="GO:0005789">
    <property type="term" value="C:endoplasmic reticulum membrane"/>
    <property type="evidence" value="ECO:0007669"/>
    <property type="project" value="UniProtKB-SubCell"/>
</dbReference>
<dbReference type="SMR" id="B4HRR5"/>
<evidence type="ECO:0000256" key="13">
    <source>
        <dbReference type="PIRSR" id="PIRSR602401-1"/>
    </source>
</evidence>
<organism evidence="16">
    <name type="scientific">Drosophila sechellia</name>
    <name type="common">Fruit fly</name>
    <dbReference type="NCBI Taxonomy" id="7238"/>
    <lineage>
        <taxon>Eukaryota</taxon>
        <taxon>Metazoa</taxon>
        <taxon>Ecdysozoa</taxon>
        <taxon>Arthropoda</taxon>
        <taxon>Hexapoda</taxon>
        <taxon>Insecta</taxon>
        <taxon>Pterygota</taxon>
        <taxon>Neoptera</taxon>
        <taxon>Endopterygota</taxon>
        <taxon>Diptera</taxon>
        <taxon>Brachycera</taxon>
        <taxon>Muscomorpha</taxon>
        <taxon>Ephydroidea</taxon>
        <taxon>Drosophilidae</taxon>
        <taxon>Drosophila</taxon>
        <taxon>Sophophora</taxon>
    </lineage>
</organism>
<sequence length="374" mass="42634">RARNDFMDTLIEMKLQYDNGDKENGLAFNEVAAQAFVFLLAGFEAESTTMGFTLYELACNPDVQDKLRAEIDSVLERHNGKLEYDSMQELTYTEKVINESLRKHPVVAHLARIATKPYQHSNPKYYIEAGTGVLVSILGIHHDPEFYPEPEKFIPERFDEEQVKKRPNCAFLPFGAGPRNCIGLRFGRMQVVIGLALLIHNFRVELHPKTPVPMKYTIKNLLLGSEGGIHLNVAQETMRKRPVVGHLLRVATQNYQHTNPKYNIEKGTGVVIPTLAIQHDPEFYPEPEKFIPERFDEDQVQQRPPCTFLPFGDGPRNCIGLRFGRMQVIIGMALLIHNFKFEFHPTKTVVPLEYRTDDILLSAKGGIHLKVSRV</sequence>
<keyword evidence="8" id="KW-0492">Microsome</keyword>
<evidence type="ECO:0000256" key="4">
    <source>
        <dbReference type="ARBA" id="ARBA00010617"/>
    </source>
</evidence>
<dbReference type="Gene3D" id="1.10.630.10">
    <property type="entry name" value="Cytochrome P450"/>
    <property type="match status" value="2"/>
</dbReference>
<dbReference type="InterPro" id="IPR036396">
    <property type="entry name" value="Cyt_P450_sf"/>
</dbReference>
<evidence type="ECO:0000256" key="11">
    <source>
        <dbReference type="ARBA" id="ARBA00023033"/>
    </source>
</evidence>
<dbReference type="InterPro" id="IPR002401">
    <property type="entry name" value="Cyt_P450_E_grp-I"/>
</dbReference>
<evidence type="ECO:0000256" key="1">
    <source>
        <dbReference type="ARBA" id="ARBA00001971"/>
    </source>
</evidence>
<evidence type="ECO:0000256" key="3">
    <source>
        <dbReference type="ARBA" id="ARBA00004406"/>
    </source>
</evidence>
<evidence type="ECO:0000256" key="7">
    <source>
        <dbReference type="ARBA" id="ARBA00022824"/>
    </source>
</evidence>
<dbReference type="PANTHER" id="PTHR24292">
    <property type="entry name" value="CYTOCHROME P450"/>
    <property type="match status" value="1"/>
</dbReference>
<evidence type="ECO:0000313" key="16">
    <source>
        <dbReference type="Proteomes" id="UP000001292"/>
    </source>
</evidence>
<keyword evidence="10 13" id="KW-0408">Iron</keyword>
<dbReference type="PRINTS" id="PR00463">
    <property type="entry name" value="EP450I"/>
</dbReference>